<dbReference type="AlphaFoldDB" id="A0A3D9HB91"/>
<dbReference type="SUPFAM" id="SSF101898">
    <property type="entry name" value="NHL repeat"/>
    <property type="match status" value="1"/>
</dbReference>
<dbReference type="RefSeq" id="WP_115815852.1">
    <property type="nucleotide sequence ID" value="NZ_QRDV01000001.1"/>
</dbReference>
<evidence type="ECO:0000313" key="6">
    <source>
        <dbReference type="Proteomes" id="UP000256980"/>
    </source>
</evidence>
<gene>
    <name evidence="5" type="ORF">DFQ10_101507</name>
</gene>
<evidence type="ECO:0000259" key="3">
    <source>
        <dbReference type="Pfam" id="PF18962"/>
    </source>
</evidence>
<evidence type="ECO:0000259" key="4">
    <source>
        <dbReference type="Pfam" id="PF21959"/>
    </source>
</evidence>
<feature type="chain" id="PRO_5017754961" evidence="2">
    <location>
        <begin position="26"/>
        <end position="866"/>
    </location>
</feature>
<evidence type="ECO:0000256" key="1">
    <source>
        <dbReference type="ARBA" id="ARBA00022729"/>
    </source>
</evidence>
<evidence type="ECO:0000313" key="5">
    <source>
        <dbReference type="EMBL" id="RED46734.1"/>
    </source>
</evidence>
<dbReference type="OrthoDB" id="1204817at2"/>
<accession>A0A3D9HB91</accession>
<evidence type="ECO:0000256" key="2">
    <source>
        <dbReference type="SAM" id="SignalP"/>
    </source>
</evidence>
<dbReference type="NCBIfam" id="TIGR04183">
    <property type="entry name" value="Por_Secre_tail"/>
    <property type="match status" value="1"/>
</dbReference>
<keyword evidence="6" id="KW-1185">Reference proteome</keyword>
<dbReference type="EMBL" id="QRDV01000001">
    <property type="protein sequence ID" value="RED46734.1"/>
    <property type="molecule type" value="Genomic_DNA"/>
</dbReference>
<feature type="domain" description="Secretion system C-terminal sorting" evidence="3">
    <location>
        <begin position="788"/>
        <end position="865"/>
    </location>
</feature>
<dbReference type="Gene3D" id="2.60.120.430">
    <property type="entry name" value="Galactose-binding lectin"/>
    <property type="match status" value="1"/>
</dbReference>
<keyword evidence="1 2" id="KW-0732">Signal</keyword>
<feature type="domain" description="DUF6923" evidence="4">
    <location>
        <begin position="59"/>
        <end position="263"/>
    </location>
</feature>
<name>A0A3D9HB91_9FLAO</name>
<dbReference type="InterPro" id="IPR026444">
    <property type="entry name" value="Secre_tail"/>
</dbReference>
<comment type="caution">
    <text evidence="5">The sequence shown here is derived from an EMBL/GenBank/DDBJ whole genome shotgun (WGS) entry which is preliminary data.</text>
</comment>
<dbReference type="InterPro" id="IPR054215">
    <property type="entry name" value="DUF6923"/>
</dbReference>
<dbReference type="SUPFAM" id="SSF49785">
    <property type="entry name" value="Galactose-binding domain-like"/>
    <property type="match status" value="1"/>
</dbReference>
<dbReference type="Pfam" id="PF21959">
    <property type="entry name" value="DUF6923"/>
    <property type="match status" value="1"/>
</dbReference>
<reference evidence="5 6" key="1">
    <citation type="submission" date="2018-07" db="EMBL/GenBank/DDBJ databases">
        <title>Genomic Encyclopedia of Type Strains, Phase III (KMG-III): the genomes of soil and plant-associated and newly described type strains.</title>
        <authorList>
            <person name="Whitman W."/>
        </authorList>
    </citation>
    <scope>NUCLEOTIDE SEQUENCE [LARGE SCALE GENOMIC DNA]</scope>
    <source>
        <strain evidence="5 6">CECT 7946</strain>
    </source>
</reference>
<organism evidence="5 6">
    <name type="scientific">Winogradskyella eximia</name>
    <dbReference type="NCBI Taxonomy" id="262006"/>
    <lineage>
        <taxon>Bacteria</taxon>
        <taxon>Pseudomonadati</taxon>
        <taxon>Bacteroidota</taxon>
        <taxon>Flavobacteriia</taxon>
        <taxon>Flavobacteriales</taxon>
        <taxon>Flavobacteriaceae</taxon>
        <taxon>Winogradskyella</taxon>
    </lineage>
</organism>
<dbReference type="Pfam" id="PF18962">
    <property type="entry name" value="Por_Secre_tail"/>
    <property type="match status" value="1"/>
</dbReference>
<feature type="signal peptide" evidence="2">
    <location>
        <begin position="1"/>
        <end position="25"/>
    </location>
</feature>
<protein>
    <submittedName>
        <fullName evidence="5">Putative secreted protein (Por secretion system target)</fullName>
    </submittedName>
</protein>
<dbReference type="Proteomes" id="UP000256980">
    <property type="component" value="Unassembled WGS sequence"/>
</dbReference>
<dbReference type="InterPro" id="IPR008979">
    <property type="entry name" value="Galactose-bd-like_sf"/>
</dbReference>
<proteinExistence type="predicted"/>
<sequence length="866" mass="95752">MNTLYTLKNQLLLVAFTLFSLSSQAQDVPFNCDFNAYLFQYNDVYAIDLASGNSYQVAADVTPGSINATAYNPADGFIWGSLSTPAKSIVRIGKDFSTTTFYVDELPTNGRYVGDVSSEGIYYLKAGGTTYYKIDLNPDSDNYTQHQATENLSQNISIHDWAFNAVDNQIYAVEKSTNILYRINPDNGVVTTLGEVPVISGLSYTYGAVYFDNEGRFYISANQTGTIYVIQNVQDINDVSDIDSNLFAFGPSSASNDGARCPTAPVLQEICDNGIDDDGDGLIDCEDPSCSGFGMCDVIVAPTSSSNAGGLESNNRLSEQINARNFKRAKAGYKFDATVAPKAVKGFNYASRSANSNFTLQDFVPLESINEDEAVEASPSDLIGITNATEIYAVDYLKNNSAVASVLALKTENGVYEHTKYICDRLLGAELISVSTIDINDQQFIKSIIKNEDGTYEFVLSLSAKVVNNDANFAIESHWNLDQYEENVTFYNFQIWSNTIDDLYILGQEVLNLLNIEKPIVSYNNSTPPTVFVRKGAYTNGGLDLQIINSNATETIYLDAGYRTTETEAFGNLNSTINLNGNYITNVRVDTGNLFDIGFRIGDGIATPDDLFMSDGPWGIDASRDGTDVSMYEVTSNTFDFETTDFPIERNVELRAITNSYVDAYRALTPRFKAVDVTDYNSFQFTAKGTGNLEITFVKESITNWEDQYKTTIPLTNTWQEFSIDIADLQNNTTNTAELNDVVTIVFTMVAENGISTSKVMNINQLRFSQSSSLSVGDFENEATKVSVYPNPMTTQATINFSVNQSETIQFVMYDQLGKQVQHRTYNAVTGKNSITINRENLSSGLYFCKIVSNQYEFKPLKLIIN</sequence>